<dbReference type="SUPFAM" id="SSF53335">
    <property type="entry name" value="S-adenosyl-L-methionine-dependent methyltransferases"/>
    <property type="match status" value="1"/>
</dbReference>
<dbReference type="EC" id="2.1.1.197" evidence="3 8"/>
<organism evidence="10 11">
    <name type="scientific">Candidatus Accumulibacter appositus</name>
    <dbReference type="NCBI Taxonomy" id="1454003"/>
    <lineage>
        <taxon>Bacteria</taxon>
        <taxon>Pseudomonadati</taxon>
        <taxon>Pseudomonadota</taxon>
        <taxon>Betaproteobacteria</taxon>
        <taxon>Candidatus Accumulibacter</taxon>
    </lineage>
</organism>
<dbReference type="EMBL" id="JEMX01000009">
    <property type="protein sequence ID" value="EXI82836.1"/>
    <property type="molecule type" value="Genomic_DNA"/>
</dbReference>
<dbReference type="UniPathway" id="UPA00078"/>
<dbReference type="InterPro" id="IPR011814">
    <property type="entry name" value="BioC"/>
</dbReference>
<keyword evidence="5 8" id="KW-0808">Transferase</keyword>
<comment type="caution">
    <text evidence="10">The sequence shown here is derived from an EMBL/GenBank/DDBJ whole genome shotgun (WGS) entry which is preliminary data.</text>
</comment>
<reference evidence="10 11" key="1">
    <citation type="submission" date="2014-02" db="EMBL/GenBank/DDBJ databases">
        <title>Expanding our view of genomic diversity in Candidatus Accumulibacter clades.</title>
        <authorList>
            <person name="Skennerton C.T."/>
            <person name="Barr J.J."/>
            <person name="Slater F.R."/>
            <person name="Bond P.L."/>
            <person name="Tyson G.W."/>
        </authorList>
    </citation>
    <scope>NUCLEOTIDE SEQUENCE [LARGE SCALE GENOMIC DNA]</scope>
    <source>
        <strain evidence="11">BA-92</strain>
    </source>
</reference>
<evidence type="ECO:0000313" key="10">
    <source>
        <dbReference type="EMBL" id="EXI82836.1"/>
    </source>
</evidence>
<comment type="catalytic activity">
    <reaction evidence="1 8">
        <text>malonyl-[ACP] + S-adenosyl-L-methionine = malonyl-[ACP] methyl ester + S-adenosyl-L-homocysteine</text>
        <dbReference type="Rhea" id="RHEA:17105"/>
        <dbReference type="Rhea" id="RHEA-COMP:9623"/>
        <dbReference type="Rhea" id="RHEA-COMP:9954"/>
        <dbReference type="ChEBI" id="CHEBI:57856"/>
        <dbReference type="ChEBI" id="CHEBI:59789"/>
        <dbReference type="ChEBI" id="CHEBI:78449"/>
        <dbReference type="ChEBI" id="CHEBI:78845"/>
        <dbReference type="EC" id="2.1.1.197"/>
    </reaction>
</comment>
<keyword evidence="6 8" id="KW-0949">S-adenosyl-L-methionine</keyword>
<proteinExistence type="inferred from homology"/>
<dbReference type="PATRIC" id="fig|1454003.3.peg.294"/>
<evidence type="ECO:0000256" key="5">
    <source>
        <dbReference type="ARBA" id="ARBA00022679"/>
    </source>
</evidence>
<evidence type="ECO:0000256" key="4">
    <source>
        <dbReference type="ARBA" id="ARBA00022603"/>
    </source>
</evidence>
<name>A0A011P5G7_9PROT</name>
<feature type="domain" description="Methyltransferase type 11" evidence="9">
    <location>
        <begin position="50"/>
        <end position="138"/>
    </location>
</feature>
<dbReference type="InterPro" id="IPR050602">
    <property type="entry name" value="Malonyl-ACP_OMT"/>
</dbReference>
<keyword evidence="4 8" id="KW-0489">Methyltransferase</keyword>
<dbReference type="InterPro" id="IPR029063">
    <property type="entry name" value="SAM-dependent_MTases_sf"/>
</dbReference>
<comment type="pathway">
    <text evidence="2 8">Cofactor biosynthesis; biotin biosynthesis.</text>
</comment>
<dbReference type="GO" id="GO:0032259">
    <property type="term" value="P:methylation"/>
    <property type="evidence" value="ECO:0007669"/>
    <property type="project" value="UniProtKB-KW"/>
</dbReference>
<dbReference type="GO" id="GO:0102130">
    <property type="term" value="F:malonyl-CoA methyltransferase activity"/>
    <property type="evidence" value="ECO:0007669"/>
    <property type="project" value="UniProtKB-EC"/>
</dbReference>
<evidence type="ECO:0000256" key="8">
    <source>
        <dbReference type="HAMAP-Rule" id="MF_00835"/>
    </source>
</evidence>
<dbReference type="AlphaFoldDB" id="A0A011P5G7"/>
<comment type="function">
    <text evidence="8">Converts the free carboxyl group of a malonyl-thioester to its methyl ester by transfer of a methyl group from S-adenosyl-L-methionine (SAM). It allows to synthesize pimeloyl-ACP via the fatty acid synthetic pathway.</text>
</comment>
<dbReference type="HAMAP" id="MF_00835">
    <property type="entry name" value="BioC"/>
    <property type="match status" value="1"/>
</dbReference>
<accession>A0A011P5G7</accession>
<evidence type="ECO:0000256" key="3">
    <source>
        <dbReference type="ARBA" id="ARBA00012327"/>
    </source>
</evidence>
<dbReference type="Pfam" id="PF08241">
    <property type="entry name" value="Methyltransf_11"/>
    <property type="match status" value="1"/>
</dbReference>
<gene>
    <name evidence="10" type="primary">bioC_1</name>
    <name evidence="8" type="synonym">bioC</name>
    <name evidence="10" type="ORF">AW10_00285</name>
</gene>
<dbReference type="GO" id="GO:0010340">
    <property type="term" value="F:carboxyl-O-methyltransferase activity"/>
    <property type="evidence" value="ECO:0007669"/>
    <property type="project" value="UniProtKB-UniRule"/>
</dbReference>
<evidence type="ECO:0000256" key="6">
    <source>
        <dbReference type="ARBA" id="ARBA00022691"/>
    </source>
</evidence>
<dbReference type="PANTHER" id="PTHR13090">
    <property type="entry name" value="ARGININE-HYDROXYLASE NDUFAF5, MITOCHONDRIAL"/>
    <property type="match status" value="1"/>
</dbReference>
<dbReference type="STRING" id="1454003.AW10_00285"/>
<protein>
    <recommendedName>
        <fullName evidence="3 8">Malonyl-[acyl-carrier protein] O-methyltransferase</fullName>
        <shortName evidence="8">Malonyl-ACP O-methyltransferase</shortName>
        <ecNumber evidence="3 8">2.1.1.197</ecNumber>
    </recommendedName>
    <alternativeName>
        <fullName evidence="8">Biotin synthesis protein BioC</fullName>
    </alternativeName>
</protein>
<dbReference type="InterPro" id="IPR013216">
    <property type="entry name" value="Methyltransf_11"/>
</dbReference>
<evidence type="ECO:0000256" key="1">
    <source>
        <dbReference type="ARBA" id="ARBA00000852"/>
    </source>
</evidence>
<sequence>MPLLPPKPRVRESFARAAASYDDAALLQRQVGEQLLADFAPLPEPATIIDAGCGTGFGCRLLRARWPSANITAVDFATTMLAVARKDADSCLAADIEALPCRAESFSTWWSNLTVQWCDNGKVFAEAQRVLRPGGQLALSTLGPETFSELRAAFTGIDRHRHTLSFSEPETIGAALTLAGFAEVRLRRQTINMHYPDLKTLLRAVKGIGANSVGEGARSGLLGRNAWQRVQAAYEQYRTSAGLPARYDVILAYARK</sequence>
<dbReference type="GO" id="GO:0009102">
    <property type="term" value="P:biotin biosynthetic process"/>
    <property type="evidence" value="ECO:0007669"/>
    <property type="project" value="UniProtKB-UniRule"/>
</dbReference>
<dbReference type="GO" id="GO:0008757">
    <property type="term" value="F:S-adenosylmethionine-dependent methyltransferase activity"/>
    <property type="evidence" value="ECO:0007669"/>
    <property type="project" value="InterPro"/>
</dbReference>
<evidence type="ECO:0000313" key="11">
    <source>
        <dbReference type="Proteomes" id="UP000021816"/>
    </source>
</evidence>
<keyword evidence="7 8" id="KW-0093">Biotin biosynthesis</keyword>
<dbReference type="Gene3D" id="3.40.50.150">
    <property type="entry name" value="Vaccinia Virus protein VP39"/>
    <property type="match status" value="1"/>
</dbReference>
<dbReference type="NCBIfam" id="TIGR02072">
    <property type="entry name" value="BioC"/>
    <property type="match status" value="1"/>
</dbReference>
<dbReference type="PANTHER" id="PTHR13090:SF1">
    <property type="entry name" value="ARGININE-HYDROXYLASE NDUFAF5, MITOCHONDRIAL"/>
    <property type="match status" value="1"/>
</dbReference>
<evidence type="ECO:0000259" key="9">
    <source>
        <dbReference type="Pfam" id="PF08241"/>
    </source>
</evidence>
<comment type="similarity">
    <text evidence="8">Belongs to the methyltransferase superfamily.</text>
</comment>
<dbReference type="CDD" id="cd02440">
    <property type="entry name" value="AdoMet_MTases"/>
    <property type="match status" value="1"/>
</dbReference>
<dbReference type="Proteomes" id="UP000021816">
    <property type="component" value="Unassembled WGS sequence"/>
</dbReference>
<evidence type="ECO:0000256" key="7">
    <source>
        <dbReference type="ARBA" id="ARBA00022756"/>
    </source>
</evidence>
<evidence type="ECO:0000256" key="2">
    <source>
        <dbReference type="ARBA" id="ARBA00004746"/>
    </source>
</evidence>